<dbReference type="EMBL" id="QSTD01000002">
    <property type="protein sequence ID" value="RGM31153.1"/>
    <property type="molecule type" value="Genomic_DNA"/>
</dbReference>
<dbReference type="EMBL" id="QXWP01000003">
    <property type="protein sequence ID" value="NBH30582.1"/>
    <property type="molecule type" value="Genomic_DNA"/>
</dbReference>
<keyword evidence="7" id="KW-1185">Reference proteome</keyword>
<dbReference type="Proteomes" id="UP000481807">
    <property type="component" value="Unassembled WGS sequence"/>
</dbReference>
<reference evidence="3 6" key="2">
    <citation type="submission" date="2018-08" db="EMBL/GenBank/DDBJ databases">
        <title>Murine metabolic-syndrome-specific gut microbial biobank.</title>
        <authorList>
            <person name="Liu C."/>
        </authorList>
    </citation>
    <scope>NUCLEOTIDE SEQUENCE [LARGE SCALE GENOMIC DNA]</scope>
    <source>
        <strain evidence="3 6">1XD21-27</strain>
    </source>
</reference>
<dbReference type="Pfam" id="PF10026">
    <property type="entry name" value="DUF2268"/>
    <property type="match status" value="1"/>
</dbReference>
<accession>A0A364URR5</accession>
<evidence type="ECO:0000313" key="7">
    <source>
        <dbReference type="Proteomes" id="UP000814367"/>
    </source>
</evidence>
<dbReference type="InterPro" id="IPR018728">
    <property type="entry name" value="DUF2268"/>
</dbReference>
<name>A0A364URR5_STAWA</name>
<evidence type="ECO:0000313" key="2">
    <source>
        <dbReference type="EMBL" id="MCG6225089.1"/>
    </source>
</evidence>
<evidence type="ECO:0000313" key="4">
    <source>
        <dbReference type="EMBL" id="RGM31153.1"/>
    </source>
</evidence>
<evidence type="ECO:0000313" key="6">
    <source>
        <dbReference type="Proteomes" id="UP000481807"/>
    </source>
</evidence>
<dbReference type="Proteomes" id="UP000261016">
    <property type="component" value="Unassembled WGS sequence"/>
</dbReference>
<dbReference type="AlphaFoldDB" id="A0A364URR5"/>
<protein>
    <submittedName>
        <fullName evidence="4">Metallopeptidase</fullName>
    </submittedName>
</protein>
<dbReference type="RefSeq" id="WP_002466507.1">
    <property type="nucleotide sequence ID" value="NZ_CABMFV010000002.1"/>
</dbReference>
<feature type="domain" description="DUF2268" evidence="1">
    <location>
        <begin position="86"/>
        <end position="292"/>
    </location>
</feature>
<proteinExistence type="predicted"/>
<sequence>MYNIKLIRSDEVYRQLVSMEKDKRNKYFKKKVLREFEMKFQIQQIPFDKECSNNFDIFSYLGQSHIIPSEIKLNDIDKIKEMDNQFWNDCEHSIKRAIHRFEMSDVQPKIKEYIFTALLGDENKPTMFLNQNYVGDGGIPGYIILSLVPNSYTLSRVKSAIAHEINHNIRYQYVDWDGGSLAELIVAEGLAENFVESLYGTDYIGPWVTSTDWNKNQKLIKNLIKNNLSINNIFESTPYLYGDEISKSYGGEPMGIPYAAGYTCGYYLIKYYLEKTKCSIEKATIKSADEILSEVEAFWNTNIV</sequence>
<evidence type="ECO:0000313" key="5">
    <source>
        <dbReference type="Proteomes" id="UP000261016"/>
    </source>
</evidence>
<organism evidence="4 5">
    <name type="scientific">Staphylococcus warneri</name>
    <dbReference type="NCBI Taxonomy" id="1292"/>
    <lineage>
        <taxon>Bacteria</taxon>
        <taxon>Bacillati</taxon>
        <taxon>Bacillota</taxon>
        <taxon>Bacilli</taxon>
        <taxon>Bacillales</taxon>
        <taxon>Staphylococcaceae</taxon>
        <taxon>Staphylococcus</taxon>
    </lineage>
</organism>
<comment type="caution">
    <text evidence="4">The sequence shown here is derived from an EMBL/GenBank/DDBJ whole genome shotgun (WGS) entry which is preliminary data.</text>
</comment>
<dbReference type="Proteomes" id="UP000814367">
    <property type="component" value="Unassembled WGS sequence"/>
</dbReference>
<evidence type="ECO:0000259" key="1">
    <source>
        <dbReference type="Pfam" id="PF10026"/>
    </source>
</evidence>
<reference evidence="2 7" key="3">
    <citation type="submission" date="2020-03" db="EMBL/GenBank/DDBJ databases">
        <title>Comparative genetics of Staphylococcus warneri persistents from caprine mastitis.</title>
        <authorList>
            <person name="Franca C.A."/>
            <person name="Rosa D.S."/>
            <person name="Silva A."/>
            <person name="Rodrigues D.L.N."/>
            <person name="Santos R.G."/>
            <person name="Castillo R.E.H."/>
            <person name="Moreira M.A.S."/>
            <person name="Lima M.C."/>
            <person name="Gouveia G.V."/>
            <person name="Gouveia J.J.S."/>
            <person name="Souza R.F.S."/>
            <person name="Bertram B."/>
            <person name="Azevedo V."/>
            <person name="Costa M."/>
        </authorList>
    </citation>
    <scope>NUCLEOTIDE SEQUENCE [LARGE SCALE GENOMIC DNA]</scope>
    <source>
        <strain evidence="2 7">Cap 9.2</strain>
    </source>
</reference>
<gene>
    <name evidence="3" type="ORF">D3Z30_06270</name>
    <name evidence="4" type="ORF">DXC19_06275</name>
    <name evidence="2" type="ORF">G8J23_03510</name>
</gene>
<evidence type="ECO:0000313" key="3">
    <source>
        <dbReference type="EMBL" id="NBH30582.1"/>
    </source>
</evidence>
<dbReference type="EMBL" id="JAANHJ010000001">
    <property type="protein sequence ID" value="MCG6225089.1"/>
    <property type="molecule type" value="Genomic_DNA"/>
</dbReference>
<reference evidence="4 5" key="1">
    <citation type="submission" date="2018-08" db="EMBL/GenBank/DDBJ databases">
        <title>A genome reference for cultivated species of the human gut microbiota.</title>
        <authorList>
            <person name="Zou Y."/>
            <person name="Xue W."/>
            <person name="Luo G."/>
        </authorList>
    </citation>
    <scope>NUCLEOTIDE SEQUENCE [LARGE SCALE GENOMIC DNA]</scope>
    <source>
        <strain evidence="4 5">OM08-17AT</strain>
    </source>
</reference>